<dbReference type="EMBL" id="UYSU01041636">
    <property type="protein sequence ID" value="VDM03256.1"/>
    <property type="molecule type" value="Genomic_DNA"/>
</dbReference>
<feature type="region of interest" description="Disordered" evidence="1">
    <location>
        <begin position="1"/>
        <end position="40"/>
    </location>
</feature>
<dbReference type="AlphaFoldDB" id="A0A183TK72"/>
<organism evidence="4">
    <name type="scientific">Schistocephalus solidus</name>
    <name type="common">Tapeworm</name>
    <dbReference type="NCBI Taxonomy" id="70667"/>
    <lineage>
        <taxon>Eukaryota</taxon>
        <taxon>Metazoa</taxon>
        <taxon>Spiralia</taxon>
        <taxon>Lophotrochozoa</taxon>
        <taxon>Platyhelminthes</taxon>
        <taxon>Cestoda</taxon>
        <taxon>Eucestoda</taxon>
        <taxon>Diphyllobothriidea</taxon>
        <taxon>Diphyllobothriidae</taxon>
        <taxon>Schistocephalus</taxon>
    </lineage>
</organism>
<name>A0A183TK72_SCHSO</name>
<evidence type="ECO:0000313" key="3">
    <source>
        <dbReference type="Proteomes" id="UP000275846"/>
    </source>
</evidence>
<gene>
    <name evidence="2" type="ORF">SSLN_LOCUS16870</name>
</gene>
<evidence type="ECO:0000313" key="4">
    <source>
        <dbReference type="WBParaSite" id="SSLN_0001751701-mRNA-1"/>
    </source>
</evidence>
<reference evidence="4" key="1">
    <citation type="submission" date="2016-06" db="UniProtKB">
        <authorList>
            <consortium name="WormBaseParasite"/>
        </authorList>
    </citation>
    <scope>IDENTIFICATION</scope>
</reference>
<accession>A0A183TK72</accession>
<feature type="compositionally biased region" description="Basic and acidic residues" evidence="1">
    <location>
        <begin position="10"/>
        <end position="19"/>
    </location>
</feature>
<evidence type="ECO:0000313" key="2">
    <source>
        <dbReference type="EMBL" id="VDM03256.1"/>
    </source>
</evidence>
<proteinExistence type="predicted"/>
<reference evidence="2 3" key="2">
    <citation type="submission" date="2018-11" db="EMBL/GenBank/DDBJ databases">
        <authorList>
            <consortium name="Pathogen Informatics"/>
        </authorList>
    </citation>
    <scope>NUCLEOTIDE SEQUENCE [LARGE SCALE GENOMIC DNA]</scope>
    <source>
        <strain evidence="2 3">NST_G2</strain>
    </source>
</reference>
<keyword evidence="3" id="KW-1185">Reference proteome</keyword>
<evidence type="ECO:0000256" key="1">
    <source>
        <dbReference type="SAM" id="MobiDB-lite"/>
    </source>
</evidence>
<dbReference type="WBParaSite" id="SSLN_0001751701-mRNA-1">
    <property type="protein sequence ID" value="SSLN_0001751701-mRNA-1"/>
    <property type="gene ID" value="SSLN_0001751701"/>
</dbReference>
<dbReference type="Proteomes" id="UP000275846">
    <property type="component" value="Unassembled WGS sequence"/>
</dbReference>
<protein>
    <submittedName>
        <fullName evidence="2 4">Uncharacterized protein</fullName>
    </submittedName>
</protein>
<sequence>MRPTGSPPPRPKERHESHQRPGSTSPMPKPCQRAHAVSAHSARELAWSDIFKLNTTTIPLHQLLPQLP</sequence>